<comment type="caution">
    <text evidence="1">The sequence shown here is derived from an EMBL/GenBank/DDBJ whole genome shotgun (WGS) entry which is preliminary data.</text>
</comment>
<dbReference type="Proteomes" id="UP000246351">
    <property type="component" value="Unassembled WGS sequence"/>
</dbReference>
<reference evidence="1 2" key="1">
    <citation type="journal article" date="2018" name="Vet. Microbiol.">
        <title>Clonal diversity and geographic distribution of methicillin-resistant Staphylococcus pseudintermedius from Australian animals: Discovery of novel sequence types.</title>
        <authorList>
            <person name="Worthing K.A."/>
            <person name="Abraham S."/>
            <person name="Coombs G.W."/>
            <person name="Pang S."/>
            <person name="Saputra S."/>
            <person name="Jordan D."/>
            <person name="Trott D.J."/>
            <person name="Norris J.M."/>
        </authorList>
    </citation>
    <scope>NUCLEOTIDE SEQUENCE [LARGE SCALE GENOMIC DNA]</scope>
    <source>
        <strain evidence="1 2">ST71 3</strain>
    </source>
</reference>
<protein>
    <submittedName>
        <fullName evidence="1">Peptidase M28</fullName>
    </submittedName>
</protein>
<evidence type="ECO:0000313" key="1">
    <source>
        <dbReference type="EMBL" id="PWZ93275.1"/>
    </source>
</evidence>
<proteinExistence type="predicted"/>
<dbReference type="SUPFAM" id="SSF53187">
    <property type="entry name" value="Zn-dependent exopeptidases"/>
    <property type="match status" value="1"/>
</dbReference>
<evidence type="ECO:0000313" key="2">
    <source>
        <dbReference type="Proteomes" id="UP000246351"/>
    </source>
</evidence>
<feature type="non-terminal residue" evidence="1">
    <location>
        <position position="55"/>
    </location>
</feature>
<dbReference type="EMBL" id="QEIV01002598">
    <property type="protein sequence ID" value="PWZ93275.1"/>
    <property type="molecule type" value="Genomic_DNA"/>
</dbReference>
<accession>A0A317Z447</accession>
<gene>
    <name evidence="1" type="ORF">DD924_20320</name>
</gene>
<dbReference type="AlphaFoldDB" id="A0A317Z447"/>
<sequence length="55" mass="6236">MKDTKALLQQLTDLNGIAGHEYNIKKMMNDLLEPNSDEMIYDNLGGVFGKKYSKT</sequence>
<dbReference type="Gene3D" id="3.40.630.10">
    <property type="entry name" value="Zn peptidases"/>
    <property type="match status" value="1"/>
</dbReference>
<organism evidence="1 2">
    <name type="scientific">Staphylococcus pseudintermedius</name>
    <dbReference type="NCBI Taxonomy" id="283734"/>
    <lineage>
        <taxon>Bacteria</taxon>
        <taxon>Bacillati</taxon>
        <taxon>Bacillota</taxon>
        <taxon>Bacilli</taxon>
        <taxon>Bacillales</taxon>
        <taxon>Staphylococcaceae</taxon>
        <taxon>Staphylococcus</taxon>
        <taxon>Staphylococcus intermedius group</taxon>
    </lineage>
</organism>
<name>A0A317Z447_STAPS</name>